<sequence length="278" mass="29537">MKPARRRTRGLSGTGSPAIDTALWGKHVSFDDPGEEHVLGLPEAVTACLFDMDGVLTRTATVHAAAWKQMFDDFLREREGEGFTPFDPVADYDEYVDGKRREDGTRSFLESRGIELPEGSPDDPPDASTINGLSARKNALVLEKLREHGVEVYPGSIRYVRAARDAGLRTAVVSSSANTAQILDAAGIADLFDARVDGLTAKERGLAGKPAPDMFLAGAESLGVPASAAVVFEDALAGVEAGRAGGFAHVVGVDRVGQAEALRRHGADVVVKDLEELL</sequence>
<dbReference type="NCBIfam" id="TIGR01509">
    <property type="entry name" value="HAD-SF-IA-v3"/>
    <property type="match status" value="1"/>
</dbReference>
<dbReference type="SFLD" id="SFLDS00003">
    <property type="entry name" value="Haloacid_Dehalogenase"/>
    <property type="match status" value="1"/>
</dbReference>
<dbReference type="InterPro" id="IPR051600">
    <property type="entry name" value="Beta-PGM-like"/>
</dbReference>
<evidence type="ECO:0000256" key="2">
    <source>
        <dbReference type="ARBA" id="ARBA00006171"/>
    </source>
</evidence>
<dbReference type="InterPro" id="IPR023214">
    <property type="entry name" value="HAD_sf"/>
</dbReference>
<keyword evidence="4" id="KW-0479">Metal-binding</keyword>
<evidence type="ECO:0000313" key="12">
    <source>
        <dbReference type="EMBL" id="GAA4498661.1"/>
    </source>
</evidence>
<dbReference type="SUPFAM" id="SSF56784">
    <property type="entry name" value="HAD-like"/>
    <property type="match status" value="1"/>
</dbReference>
<evidence type="ECO:0000256" key="5">
    <source>
        <dbReference type="ARBA" id="ARBA00022842"/>
    </source>
</evidence>
<dbReference type="EMBL" id="BAABHF010000024">
    <property type="protein sequence ID" value="GAA4498661.1"/>
    <property type="molecule type" value="Genomic_DNA"/>
</dbReference>
<evidence type="ECO:0000256" key="8">
    <source>
        <dbReference type="ARBA" id="ARBA00044926"/>
    </source>
</evidence>
<comment type="cofactor">
    <cofactor evidence="1">
        <name>Mg(2+)</name>
        <dbReference type="ChEBI" id="CHEBI:18420"/>
    </cofactor>
</comment>
<evidence type="ECO:0000256" key="11">
    <source>
        <dbReference type="SAM" id="MobiDB-lite"/>
    </source>
</evidence>
<dbReference type="Proteomes" id="UP001500503">
    <property type="component" value="Unassembled WGS sequence"/>
</dbReference>
<dbReference type="GO" id="GO:0016787">
    <property type="term" value="F:hydrolase activity"/>
    <property type="evidence" value="ECO:0007669"/>
    <property type="project" value="UniProtKB-KW"/>
</dbReference>
<dbReference type="EC" id="5.4.2.6" evidence="9"/>
<reference evidence="13" key="1">
    <citation type="journal article" date="2019" name="Int. J. Syst. Evol. Microbiol.">
        <title>The Global Catalogue of Microorganisms (GCM) 10K type strain sequencing project: providing services to taxonomists for standard genome sequencing and annotation.</title>
        <authorList>
            <consortium name="The Broad Institute Genomics Platform"/>
            <consortium name="The Broad Institute Genome Sequencing Center for Infectious Disease"/>
            <person name="Wu L."/>
            <person name="Ma J."/>
        </authorList>
    </citation>
    <scope>NUCLEOTIDE SEQUENCE [LARGE SCALE GENOMIC DNA]</scope>
    <source>
        <strain evidence="13">JCM 17933</strain>
    </source>
</reference>
<keyword evidence="13" id="KW-1185">Reference proteome</keyword>
<gene>
    <name evidence="12" type="ORF">GCM10023191_044250</name>
</gene>
<dbReference type="SFLD" id="SFLDG01129">
    <property type="entry name" value="C1.5:_HAD__Beta-PGM__Phosphata"/>
    <property type="match status" value="1"/>
</dbReference>
<evidence type="ECO:0000256" key="3">
    <source>
        <dbReference type="ARBA" id="ARBA00022553"/>
    </source>
</evidence>
<keyword evidence="5" id="KW-0460">Magnesium</keyword>
<dbReference type="InterPro" id="IPR023198">
    <property type="entry name" value="PGP-like_dom2"/>
</dbReference>
<keyword evidence="7" id="KW-0119">Carbohydrate metabolism</keyword>
<feature type="region of interest" description="Disordered" evidence="11">
    <location>
        <begin position="111"/>
        <end position="131"/>
    </location>
</feature>
<dbReference type="Gene3D" id="1.10.150.240">
    <property type="entry name" value="Putative phosphatase, domain 2"/>
    <property type="match status" value="1"/>
</dbReference>
<keyword evidence="6" id="KW-0413">Isomerase</keyword>
<evidence type="ECO:0000256" key="6">
    <source>
        <dbReference type="ARBA" id="ARBA00023235"/>
    </source>
</evidence>
<dbReference type="InterPro" id="IPR010976">
    <property type="entry name" value="B-phosphoglucomutase_hydrolase"/>
</dbReference>
<dbReference type="Gene3D" id="3.40.50.1000">
    <property type="entry name" value="HAD superfamily/HAD-like"/>
    <property type="match status" value="1"/>
</dbReference>
<dbReference type="PANTHER" id="PTHR46193">
    <property type="entry name" value="6-PHOSPHOGLUCONATE PHOSPHATASE"/>
    <property type="match status" value="1"/>
</dbReference>
<comment type="similarity">
    <text evidence="2">Belongs to the HAD-like hydrolase superfamily. CbbY/CbbZ/Gph/YieH family.</text>
</comment>
<dbReference type="NCBIfam" id="TIGR02009">
    <property type="entry name" value="PGMB-YQAB-SF"/>
    <property type="match status" value="1"/>
</dbReference>
<keyword evidence="3" id="KW-0597">Phosphoprotein</keyword>
<accession>A0ABP8Q7F8</accession>
<evidence type="ECO:0000256" key="7">
    <source>
        <dbReference type="ARBA" id="ARBA00023277"/>
    </source>
</evidence>
<organism evidence="12 13">
    <name type="scientific">Actinoallomurus oryzae</name>
    <dbReference type="NCBI Taxonomy" id="502180"/>
    <lineage>
        <taxon>Bacteria</taxon>
        <taxon>Bacillati</taxon>
        <taxon>Actinomycetota</taxon>
        <taxon>Actinomycetes</taxon>
        <taxon>Streptosporangiales</taxon>
        <taxon>Thermomonosporaceae</taxon>
        <taxon>Actinoallomurus</taxon>
    </lineage>
</organism>
<dbReference type="Pfam" id="PF00702">
    <property type="entry name" value="Hydrolase"/>
    <property type="match status" value="1"/>
</dbReference>
<keyword evidence="12" id="KW-0378">Hydrolase</keyword>
<dbReference type="InterPro" id="IPR036412">
    <property type="entry name" value="HAD-like_sf"/>
</dbReference>
<evidence type="ECO:0000313" key="13">
    <source>
        <dbReference type="Proteomes" id="UP001500503"/>
    </source>
</evidence>
<proteinExistence type="inferred from homology"/>
<protein>
    <recommendedName>
        <fullName evidence="10">Beta-phosphoglucomutase</fullName>
        <ecNumber evidence="9">5.4.2.6</ecNumber>
    </recommendedName>
</protein>
<evidence type="ECO:0000256" key="1">
    <source>
        <dbReference type="ARBA" id="ARBA00001946"/>
    </source>
</evidence>
<name>A0ABP8Q7F8_9ACTN</name>
<comment type="catalytic activity">
    <reaction evidence="8">
        <text>beta-D-glucose 1-phosphate = beta-D-glucose 6-phosphate</text>
        <dbReference type="Rhea" id="RHEA:20113"/>
        <dbReference type="ChEBI" id="CHEBI:57684"/>
        <dbReference type="ChEBI" id="CHEBI:58247"/>
        <dbReference type="EC" id="5.4.2.6"/>
    </reaction>
</comment>
<evidence type="ECO:0000256" key="10">
    <source>
        <dbReference type="ARBA" id="ARBA00044991"/>
    </source>
</evidence>
<dbReference type="InterPro" id="IPR006439">
    <property type="entry name" value="HAD-SF_hydro_IA"/>
</dbReference>
<dbReference type="PANTHER" id="PTHR46193:SF18">
    <property type="entry name" value="HEXITOL PHOSPHATASE B"/>
    <property type="match status" value="1"/>
</dbReference>
<evidence type="ECO:0000256" key="4">
    <source>
        <dbReference type="ARBA" id="ARBA00022723"/>
    </source>
</evidence>
<evidence type="ECO:0000256" key="9">
    <source>
        <dbReference type="ARBA" id="ARBA00044968"/>
    </source>
</evidence>
<comment type="caution">
    <text evidence="12">The sequence shown here is derived from an EMBL/GenBank/DDBJ whole genome shotgun (WGS) entry which is preliminary data.</text>
</comment>